<gene>
    <name evidence="1" type="ORF">PTE30175_04263</name>
</gene>
<dbReference type="EMBL" id="CABPRZ010000022">
    <property type="protein sequence ID" value="VVE45073.1"/>
    <property type="molecule type" value="Genomic_DNA"/>
</dbReference>
<evidence type="ECO:0000313" key="2">
    <source>
        <dbReference type="Proteomes" id="UP000414233"/>
    </source>
</evidence>
<accession>A0A5E4YA33</accession>
<name>A0A5E4YA33_9BURK</name>
<sequence length="35" mass="3794">MTMSAECSDPLARFLANAELRAAAMRGMNAIHLTE</sequence>
<reference evidence="1 2" key="1">
    <citation type="submission" date="2019-08" db="EMBL/GenBank/DDBJ databases">
        <authorList>
            <person name="Peeters C."/>
        </authorList>
    </citation>
    <scope>NUCLEOTIDE SEQUENCE [LARGE SCALE GENOMIC DNA]</scope>
    <source>
        <strain evidence="1 2">LMG 30175</strain>
    </source>
</reference>
<dbReference type="Proteomes" id="UP000414233">
    <property type="component" value="Unassembled WGS sequence"/>
</dbReference>
<keyword evidence="2" id="KW-1185">Reference proteome</keyword>
<protein>
    <submittedName>
        <fullName evidence="1">Uncharacterized protein</fullName>
    </submittedName>
</protein>
<organism evidence="1 2">
    <name type="scientific">Pandoraea terrae</name>
    <dbReference type="NCBI Taxonomy" id="1537710"/>
    <lineage>
        <taxon>Bacteria</taxon>
        <taxon>Pseudomonadati</taxon>
        <taxon>Pseudomonadota</taxon>
        <taxon>Betaproteobacteria</taxon>
        <taxon>Burkholderiales</taxon>
        <taxon>Burkholderiaceae</taxon>
        <taxon>Pandoraea</taxon>
    </lineage>
</organism>
<evidence type="ECO:0000313" key="1">
    <source>
        <dbReference type="EMBL" id="VVE45073.1"/>
    </source>
</evidence>
<proteinExistence type="predicted"/>
<dbReference type="AlphaFoldDB" id="A0A5E4YA33"/>